<evidence type="ECO:0000259" key="2">
    <source>
        <dbReference type="Pfam" id="PF00501"/>
    </source>
</evidence>
<dbReference type="PANTHER" id="PTHR43767">
    <property type="entry name" value="LONG-CHAIN-FATTY-ACID--COA LIGASE"/>
    <property type="match status" value="1"/>
</dbReference>
<reference evidence="4 5" key="1">
    <citation type="submission" date="2024-06" db="EMBL/GenBank/DDBJ databases">
        <title>The Natural Products Discovery Center: Release of the First 8490 Sequenced Strains for Exploring Actinobacteria Biosynthetic Diversity.</title>
        <authorList>
            <person name="Kalkreuter E."/>
            <person name="Kautsar S.A."/>
            <person name="Yang D."/>
            <person name="Bader C.D."/>
            <person name="Teijaro C.N."/>
            <person name="Fluegel L."/>
            <person name="Davis C.M."/>
            <person name="Simpson J.R."/>
            <person name="Lauterbach L."/>
            <person name="Steele A.D."/>
            <person name="Gui C."/>
            <person name="Meng S."/>
            <person name="Li G."/>
            <person name="Viehrig K."/>
            <person name="Ye F."/>
            <person name="Su P."/>
            <person name="Kiefer A.F."/>
            <person name="Nichols A."/>
            <person name="Cepeda A.J."/>
            <person name="Yan W."/>
            <person name="Fan B."/>
            <person name="Jiang Y."/>
            <person name="Adhikari A."/>
            <person name="Zheng C.-J."/>
            <person name="Schuster L."/>
            <person name="Cowan T.M."/>
            <person name="Smanski M.J."/>
            <person name="Chevrette M.G."/>
            <person name="De Carvalho L.P.S."/>
            <person name="Shen B."/>
        </authorList>
    </citation>
    <scope>NUCLEOTIDE SEQUENCE [LARGE SCALE GENOMIC DNA]</scope>
    <source>
        <strain evidence="4 5">NPDC020594</strain>
    </source>
</reference>
<dbReference type="Gene3D" id="3.40.50.12780">
    <property type="entry name" value="N-terminal domain of ligase-like"/>
    <property type="match status" value="1"/>
</dbReference>
<dbReference type="InterPro" id="IPR000873">
    <property type="entry name" value="AMP-dep_synth/lig_dom"/>
</dbReference>
<dbReference type="Pfam" id="PF00501">
    <property type="entry name" value="AMP-binding"/>
    <property type="match status" value="1"/>
</dbReference>
<feature type="compositionally biased region" description="Polar residues" evidence="1">
    <location>
        <begin position="505"/>
        <end position="520"/>
    </location>
</feature>
<dbReference type="PROSITE" id="PS00455">
    <property type="entry name" value="AMP_BINDING"/>
    <property type="match status" value="1"/>
</dbReference>
<dbReference type="InterPro" id="IPR020845">
    <property type="entry name" value="AMP-binding_CS"/>
</dbReference>
<organism evidence="4 5">
    <name type="scientific">Streptomyces flaveolus</name>
    <dbReference type="NCBI Taxonomy" id="67297"/>
    <lineage>
        <taxon>Bacteria</taxon>
        <taxon>Bacillati</taxon>
        <taxon>Actinomycetota</taxon>
        <taxon>Actinomycetes</taxon>
        <taxon>Kitasatosporales</taxon>
        <taxon>Streptomycetaceae</taxon>
        <taxon>Streptomyces</taxon>
    </lineage>
</organism>
<dbReference type="InterPro" id="IPR050237">
    <property type="entry name" value="ATP-dep_AMP-bd_enzyme"/>
</dbReference>
<feature type="domain" description="AMP-binding enzyme C-terminal" evidence="3">
    <location>
        <begin position="418"/>
        <end position="493"/>
    </location>
</feature>
<feature type="region of interest" description="Disordered" evidence="1">
    <location>
        <begin position="503"/>
        <end position="527"/>
    </location>
</feature>
<dbReference type="PANTHER" id="PTHR43767:SF1">
    <property type="entry name" value="NONRIBOSOMAL PEPTIDE SYNTHASE PES1 (EUROFUNG)-RELATED"/>
    <property type="match status" value="1"/>
</dbReference>
<dbReference type="EMBL" id="JBFAEG010000042">
    <property type="protein sequence ID" value="MEU5712893.1"/>
    <property type="molecule type" value="Genomic_DNA"/>
</dbReference>
<proteinExistence type="predicted"/>
<dbReference type="Proteomes" id="UP001551011">
    <property type="component" value="Unassembled WGS sequence"/>
</dbReference>
<dbReference type="Gene3D" id="3.30.300.30">
    <property type="match status" value="1"/>
</dbReference>
<dbReference type="Pfam" id="PF13193">
    <property type="entry name" value="AMP-binding_C"/>
    <property type="match status" value="1"/>
</dbReference>
<evidence type="ECO:0000256" key="1">
    <source>
        <dbReference type="SAM" id="MobiDB-lite"/>
    </source>
</evidence>
<evidence type="ECO:0000313" key="5">
    <source>
        <dbReference type="Proteomes" id="UP001551011"/>
    </source>
</evidence>
<feature type="domain" description="AMP-dependent synthetase/ligase" evidence="2">
    <location>
        <begin position="12"/>
        <end position="368"/>
    </location>
</feature>
<dbReference type="InterPro" id="IPR025110">
    <property type="entry name" value="AMP-bd_C"/>
</dbReference>
<sequence length="527" mass="55706">MQAETLPRAFIRVATEHAEREALVDGSVRLSHAETLRRAVGVALRLRDRGVAPGDRVAILLPNCWQYAVGYLGAQLAGAVVVLVNTRLTGPELDHVLTDSGAGVILTDAVEGPLGGRVPTAFAERVVPAAVLLAPPAPDTAVPDAGALPGADRTPGDVAHLLYTSGTTGRPKGAMHTHANLLFNARTVRERLGAGPGERTLIAAPMFHATGVVSQFIGFLTAGACCVLTPEFQAETVVQLMVRERITFFAGVAAMLRLILLKAEDTASDLSALRLFVMGGSPVPESFPAEVVRRVPGLRLGNVWGLTEGTSIVTYTEGDEYLAHARSVGRPVAGLDVAVSVGGAPPRDLRDTVGELCVRGPVVAAGYWNDPDATEATFVDGWLRTGDVGSVDADGFVRVLDRLKDMIIRGGENIYSAEVESVLSGHPDIADVAVVGVPDPVFDERVRAVVVPRRGRAPGAESLRSYAATRLADYKLPAEYLFVEELPRNPSGKVLKHRLAGLPSARNSVTNRAQPSSPAQDTDGLPR</sequence>
<evidence type="ECO:0000313" key="4">
    <source>
        <dbReference type="EMBL" id="MEU5712893.1"/>
    </source>
</evidence>
<dbReference type="InterPro" id="IPR042099">
    <property type="entry name" value="ANL_N_sf"/>
</dbReference>
<dbReference type="InterPro" id="IPR045851">
    <property type="entry name" value="AMP-bd_C_sf"/>
</dbReference>
<evidence type="ECO:0000259" key="3">
    <source>
        <dbReference type="Pfam" id="PF13193"/>
    </source>
</evidence>
<dbReference type="RefSeq" id="WP_078877371.1">
    <property type="nucleotide sequence ID" value="NZ_JBEXDP010000052.1"/>
</dbReference>
<comment type="caution">
    <text evidence="4">The sequence shown here is derived from an EMBL/GenBank/DDBJ whole genome shotgun (WGS) entry which is preliminary data.</text>
</comment>
<name>A0ABV3ALQ8_9ACTN</name>
<keyword evidence="5" id="KW-1185">Reference proteome</keyword>
<dbReference type="SUPFAM" id="SSF56801">
    <property type="entry name" value="Acetyl-CoA synthetase-like"/>
    <property type="match status" value="1"/>
</dbReference>
<protein>
    <submittedName>
        <fullName evidence="4">AMP-binding protein</fullName>
    </submittedName>
</protein>
<gene>
    <name evidence="4" type="ORF">AB0H04_39760</name>
</gene>
<accession>A0ABV3ALQ8</accession>